<dbReference type="Gene3D" id="1.10.287.3610">
    <property type="match status" value="1"/>
</dbReference>
<dbReference type="InterPro" id="IPR036945">
    <property type="entry name" value="DAGK_sf"/>
</dbReference>
<feature type="active site" description="Proton acceptor" evidence="1">
    <location>
        <position position="143"/>
    </location>
</feature>
<proteinExistence type="predicted"/>
<sequence>MNPRDLQTSGDATKSSAPSLADPKAKASSCSQGATVPEAVVLGKRHATLDFPRPTPPNSTALKLANMTPPPHWLVPGAREPRTGRAKALAGLRGLKLALRRDSSFFAHAYRGVLVILAAMTLGVDVRGWCLLFAAGGMVLVAELALTAIAVLGRSVEGVHPEGLRASQEIAQGMALVATLVAFGVAGAVLLERFGQLQGWWAEPASTTTHQSQSPRNEGDGSFTLQTRLTQL</sequence>
<feature type="transmembrane region" description="Helical" evidence="4">
    <location>
        <begin position="173"/>
        <end position="191"/>
    </location>
</feature>
<dbReference type="HOGENOM" id="CLU_1193531_0_0_0"/>
<evidence type="ECO:0000256" key="1">
    <source>
        <dbReference type="PIRSR" id="PIRSR600829-1"/>
    </source>
</evidence>
<evidence type="ECO:0000313" key="6">
    <source>
        <dbReference type="Proteomes" id="UP000008631"/>
    </source>
</evidence>
<evidence type="ECO:0008006" key="7">
    <source>
        <dbReference type="Google" id="ProtNLM"/>
    </source>
</evidence>
<evidence type="ECO:0000313" key="5">
    <source>
        <dbReference type="EMBL" id="ADV61576.1"/>
    </source>
</evidence>
<feature type="transmembrane region" description="Helical" evidence="4">
    <location>
        <begin position="131"/>
        <end position="153"/>
    </location>
</feature>
<keyword evidence="4" id="KW-1133">Transmembrane helix</keyword>
<dbReference type="InParanoid" id="E8R3K9"/>
<dbReference type="GO" id="GO:0016020">
    <property type="term" value="C:membrane"/>
    <property type="evidence" value="ECO:0007669"/>
    <property type="project" value="InterPro"/>
</dbReference>
<keyword evidence="4" id="KW-0812">Transmembrane</keyword>
<dbReference type="Proteomes" id="UP000008631">
    <property type="component" value="Chromosome"/>
</dbReference>
<dbReference type="eggNOG" id="COG0818">
    <property type="taxonomic scope" value="Bacteria"/>
</dbReference>
<feature type="compositionally biased region" description="Polar residues" evidence="3">
    <location>
        <begin position="1"/>
        <end position="18"/>
    </location>
</feature>
<protein>
    <recommendedName>
        <fullName evidence="7">Diacylglycerol kinase</fullName>
    </recommendedName>
</protein>
<name>E8R3K9_ISOPI</name>
<gene>
    <name evidence="5" type="ordered locus">Isop_0987</name>
</gene>
<dbReference type="RefSeq" id="WP_013563865.1">
    <property type="nucleotide sequence ID" value="NC_014962.1"/>
</dbReference>
<dbReference type="CDD" id="cd14263">
    <property type="entry name" value="DAGK_IM_like"/>
    <property type="match status" value="1"/>
</dbReference>
<evidence type="ECO:0000256" key="2">
    <source>
        <dbReference type="PIRSR" id="PIRSR600829-2"/>
    </source>
</evidence>
<dbReference type="GO" id="GO:0008654">
    <property type="term" value="P:phospholipid biosynthetic process"/>
    <property type="evidence" value="ECO:0007669"/>
    <property type="project" value="InterPro"/>
</dbReference>
<reference evidence="5 6" key="2">
    <citation type="journal article" date="2011" name="Stand. Genomic Sci.">
        <title>Complete genome sequence of Isosphaera pallida type strain (IS1B).</title>
        <authorList>
            <consortium name="US DOE Joint Genome Institute (JGI-PGF)"/>
            <person name="Goker M."/>
            <person name="Cleland D."/>
            <person name="Saunders E."/>
            <person name="Lapidus A."/>
            <person name="Nolan M."/>
            <person name="Lucas S."/>
            <person name="Hammon N."/>
            <person name="Deshpande S."/>
            <person name="Cheng J.F."/>
            <person name="Tapia R."/>
            <person name="Han C."/>
            <person name="Goodwin L."/>
            <person name="Pitluck S."/>
            <person name="Liolios K."/>
            <person name="Pagani I."/>
            <person name="Ivanova N."/>
            <person name="Mavromatis K."/>
            <person name="Pati A."/>
            <person name="Chen A."/>
            <person name="Palaniappan K."/>
            <person name="Land M."/>
            <person name="Hauser L."/>
            <person name="Chang Y.J."/>
            <person name="Jeffries C.D."/>
            <person name="Detter J.C."/>
            <person name="Beck B."/>
            <person name="Woyke T."/>
            <person name="Bristow J."/>
            <person name="Eisen J.A."/>
            <person name="Markowitz V."/>
            <person name="Hugenholtz P."/>
            <person name="Kyrpides N.C."/>
            <person name="Klenk H.P."/>
        </authorList>
    </citation>
    <scope>NUCLEOTIDE SEQUENCE [LARGE SCALE GENOMIC DNA]</scope>
    <source>
        <strain evidence="6">ATCC 43644 / DSM 9630 / IS1B</strain>
    </source>
</reference>
<keyword evidence="4" id="KW-0472">Membrane</keyword>
<organism evidence="5 6">
    <name type="scientific">Isosphaera pallida (strain ATCC 43644 / DSM 9630 / IS1B)</name>
    <dbReference type="NCBI Taxonomy" id="575540"/>
    <lineage>
        <taxon>Bacteria</taxon>
        <taxon>Pseudomonadati</taxon>
        <taxon>Planctomycetota</taxon>
        <taxon>Planctomycetia</taxon>
        <taxon>Isosphaerales</taxon>
        <taxon>Isosphaeraceae</taxon>
        <taxon>Isosphaera</taxon>
    </lineage>
</organism>
<evidence type="ECO:0000256" key="3">
    <source>
        <dbReference type="SAM" id="MobiDB-lite"/>
    </source>
</evidence>
<keyword evidence="6" id="KW-1185">Reference proteome</keyword>
<feature type="region of interest" description="Disordered" evidence="3">
    <location>
        <begin position="1"/>
        <end position="31"/>
    </location>
</feature>
<dbReference type="STRING" id="575540.Isop_0987"/>
<dbReference type="Pfam" id="PF01219">
    <property type="entry name" value="DAGK_prokar"/>
    <property type="match status" value="1"/>
</dbReference>
<evidence type="ECO:0000256" key="4">
    <source>
        <dbReference type="SAM" id="Phobius"/>
    </source>
</evidence>
<accession>E8R3K9</accession>
<dbReference type="GO" id="GO:0016301">
    <property type="term" value="F:kinase activity"/>
    <property type="evidence" value="ECO:0007669"/>
    <property type="project" value="InterPro"/>
</dbReference>
<reference key="1">
    <citation type="submission" date="2010-11" db="EMBL/GenBank/DDBJ databases">
        <title>The complete sequence of chromosome of Isophaera pallida ATCC 43644.</title>
        <authorList>
            <consortium name="US DOE Joint Genome Institute (JGI-PGF)"/>
            <person name="Lucas S."/>
            <person name="Copeland A."/>
            <person name="Lapidus A."/>
            <person name="Bruce D."/>
            <person name="Goodwin L."/>
            <person name="Pitluck S."/>
            <person name="Kyrpides N."/>
            <person name="Mavromatis K."/>
            <person name="Pagani I."/>
            <person name="Ivanova N."/>
            <person name="Saunders E."/>
            <person name="Brettin T."/>
            <person name="Detter J.C."/>
            <person name="Han C."/>
            <person name="Tapia R."/>
            <person name="Land M."/>
            <person name="Hauser L."/>
            <person name="Markowitz V."/>
            <person name="Cheng J.-F."/>
            <person name="Hugenholtz P."/>
            <person name="Woyke T."/>
            <person name="Wu D."/>
            <person name="Eisen J.A."/>
        </authorList>
    </citation>
    <scope>NUCLEOTIDE SEQUENCE</scope>
    <source>
        <strain>ATCC 43644</strain>
    </source>
</reference>
<dbReference type="EMBL" id="CP002353">
    <property type="protein sequence ID" value="ADV61576.1"/>
    <property type="molecule type" value="Genomic_DNA"/>
</dbReference>
<feature type="binding site" evidence="2">
    <location>
        <position position="143"/>
    </location>
    <ligand>
        <name>substrate</name>
    </ligand>
</feature>
<dbReference type="KEGG" id="ipa:Isop_0987"/>
<dbReference type="AlphaFoldDB" id="E8R3K9"/>
<dbReference type="InterPro" id="IPR000829">
    <property type="entry name" value="DAGK"/>
</dbReference>